<dbReference type="GO" id="GO:0005524">
    <property type="term" value="F:ATP binding"/>
    <property type="evidence" value="ECO:0007669"/>
    <property type="project" value="UniProtKB-KW"/>
</dbReference>
<protein>
    <submittedName>
        <fullName evidence="6">AAA family ATPase</fullName>
    </submittedName>
</protein>
<evidence type="ECO:0000259" key="5">
    <source>
        <dbReference type="Pfam" id="PF00580"/>
    </source>
</evidence>
<gene>
    <name evidence="6" type="ORF">G7070_14685</name>
</gene>
<accession>A0A6G7Y9I7</accession>
<dbReference type="InterPro" id="IPR027417">
    <property type="entry name" value="P-loop_NTPase"/>
</dbReference>
<keyword evidence="2" id="KW-0378">Hydrolase</keyword>
<dbReference type="GO" id="GO:0016787">
    <property type="term" value="F:hydrolase activity"/>
    <property type="evidence" value="ECO:0007669"/>
    <property type="project" value="UniProtKB-KW"/>
</dbReference>
<keyword evidence="3" id="KW-0347">Helicase</keyword>
<dbReference type="AlphaFoldDB" id="A0A6G7Y9I7"/>
<keyword evidence="7" id="KW-1185">Reference proteome</keyword>
<evidence type="ECO:0000256" key="3">
    <source>
        <dbReference type="ARBA" id="ARBA00022806"/>
    </source>
</evidence>
<reference evidence="6 7" key="1">
    <citation type="submission" date="2020-03" db="EMBL/GenBank/DDBJ databases">
        <title>Propioniciclava sp. nov., isolated from Hydrophilus acuminatus.</title>
        <authorList>
            <person name="Hyun D.-W."/>
            <person name="Bae J.-W."/>
        </authorList>
    </citation>
    <scope>NUCLEOTIDE SEQUENCE [LARGE SCALE GENOMIC DNA]</scope>
    <source>
        <strain evidence="6 7">HDW11</strain>
    </source>
</reference>
<keyword evidence="1" id="KW-0547">Nucleotide-binding</keyword>
<dbReference type="GO" id="GO:0004386">
    <property type="term" value="F:helicase activity"/>
    <property type="evidence" value="ECO:0007669"/>
    <property type="project" value="UniProtKB-KW"/>
</dbReference>
<evidence type="ECO:0000256" key="4">
    <source>
        <dbReference type="ARBA" id="ARBA00022840"/>
    </source>
</evidence>
<sequence>MIDVMNVVAAAEGPLLVLGGPGTGKTSLLVDAAAQRLREGRPPALIFAASRQAASELRDRIVRACGQTMFAPAS</sequence>
<organism evidence="6 7">
    <name type="scientific">Propioniciclava coleopterorum</name>
    <dbReference type="NCBI Taxonomy" id="2714937"/>
    <lineage>
        <taxon>Bacteria</taxon>
        <taxon>Bacillati</taxon>
        <taxon>Actinomycetota</taxon>
        <taxon>Actinomycetes</taxon>
        <taxon>Propionibacteriales</taxon>
        <taxon>Propionibacteriaceae</taxon>
        <taxon>Propioniciclava</taxon>
    </lineage>
</organism>
<proteinExistence type="predicted"/>
<evidence type="ECO:0000313" key="7">
    <source>
        <dbReference type="Proteomes" id="UP000501058"/>
    </source>
</evidence>
<dbReference type="EMBL" id="CP049865">
    <property type="protein sequence ID" value="QIK73277.1"/>
    <property type="molecule type" value="Genomic_DNA"/>
</dbReference>
<evidence type="ECO:0000313" key="6">
    <source>
        <dbReference type="EMBL" id="QIK73277.1"/>
    </source>
</evidence>
<name>A0A6G7Y9I7_9ACTN</name>
<dbReference type="KEGG" id="prv:G7070_14685"/>
<dbReference type="InterPro" id="IPR014016">
    <property type="entry name" value="UvrD-like_ATP-bd"/>
</dbReference>
<feature type="domain" description="UvrD-like helicase ATP-binding" evidence="5">
    <location>
        <begin position="6"/>
        <end position="68"/>
    </location>
</feature>
<evidence type="ECO:0000256" key="1">
    <source>
        <dbReference type="ARBA" id="ARBA00022741"/>
    </source>
</evidence>
<evidence type="ECO:0000256" key="2">
    <source>
        <dbReference type="ARBA" id="ARBA00022801"/>
    </source>
</evidence>
<dbReference type="Gene3D" id="3.40.50.300">
    <property type="entry name" value="P-loop containing nucleotide triphosphate hydrolases"/>
    <property type="match status" value="1"/>
</dbReference>
<dbReference type="RefSeq" id="WP_206079821.1">
    <property type="nucleotide sequence ID" value="NZ_CP049865.1"/>
</dbReference>
<dbReference type="Pfam" id="PF00580">
    <property type="entry name" value="UvrD-helicase"/>
    <property type="match status" value="1"/>
</dbReference>
<keyword evidence="4" id="KW-0067">ATP-binding</keyword>
<dbReference type="SUPFAM" id="SSF52540">
    <property type="entry name" value="P-loop containing nucleoside triphosphate hydrolases"/>
    <property type="match status" value="1"/>
</dbReference>
<dbReference type="Proteomes" id="UP000501058">
    <property type="component" value="Chromosome"/>
</dbReference>